<dbReference type="SMART" id="SM01265">
    <property type="entry name" value="Mab-21"/>
    <property type="match status" value="1"/>
</dbReference>
<dbReference type="WBParaSite" id="Minc3s04959g37331">
    <property type="protein sequence ID" value="Minc3s04959g37331"/>
    <property type="gene ID" value="Minc3s04959g37331"/>
</dbReference>
<dbReference type="InterPro" id="IPR046903">
    <property type="entry name" value="Mab-21-like_nuc_Trfase"/>
</dbReference>
<dbReference type="Pfam" id="PF20266">
    <property type="entry name" value="Mab-21_C"/>
    <property type="match status" value="1"/>
</dbReference>
<evidence type="ECO:0000259" key="2">
    <source>
        <dbReference type="Pfam" id="PF03281"/>
    </source>
</evidence>
<feature type="domain" description="Mab-21-like HhH/H2TH-like" evidence="3">
    <location>
        <begin position="328"/>
        <end position="424"/>
    </location>
</feature>
<evidence type="ECO:0000313" key="5">
    <source>
        <dbReference type="WBParaSite" id="Minc3s04959g37331"/>
    </source>
</evidence>
<protein>
    <submittedName>
        <fullName evidence="5">Mab-21 domain-containing protein</fullName>
    </submittedName>
</protein>
<reference evidence="5" key="1">
    <citation type="submission" date="2022-11" db="UniProtKB">
        <authorList>
            <consortium name="WormBaseParasite"/>
        </authorList>
    </citation>
    <scope>IDENTIFICATION</scope>
</reference>
<proteinExistence type="inferred from homology"/>
<evidence type="ECO:0000313" key="4">
    <source>
        <dbReference type="Proteomes" id="UP000887563"/>
    </source>
</evidence>
<dbReference type="AlphaFoldDB" id="A0A914NGC3"/>
<dbReference type="Gene3D" id="1.10.1410.40">
    <property type="match status" value="1"/>
</dbReference>
<feature type="domain" description="Mab-21-like nucleotidyltransferase" evidence="2">
    <location>
        <begin position="132"/>
        <end position="325"/>
    </location>
</feature>
<dbReference type="InterPro" id="IPR024810">
    <property type="entry name" value="MAB21L/cGLR"/>
</dbReference>
<accession>A0A914NGC3</accession>
<comment type="similarity">
    <text evidence="1">Belongs to the mab-21 family.</text>
</comment>
<evidence type="ECO:0000259" key="3">
    <source>
        <dbReference type="Pfam" id="PF20266"/>
    </source>
</evidence>
<dbReference type="Pfam" id="PF03281">
    <property type="entry name" value="Mab-21"/>
    <property type="match status" value="1"/>
</dbReference>
<dbReference type="PANTHER" id="PTHR10656:SF70">
    <property type="entry name" value="PROTEIN MAB-21-RELATED"/>
    <property type="match status" value="1"/>
</dbReference>
<name>A0A914NGC3_MELIC</name>
<organism evidence="4 5">
    <name type="scientific">Meloidogyne incognita</name>
    <name type="common">Southern root-knot nematode worm</name>
    <name type="synonym">Oxyuris incognita</name>
    <dbReference type="NCBI Taxonomy" id="6306"/>
    <lineage>
        <taxon>Eukaryota</taxon>
        <taxon>Metazoa</taxon>
        <taxon>Ecdysozoa</taxon>
        <taxon>Nematoda</taxon>
        <taxon>Chromadorea</taxon>
        <taxon>Rhabditida</taxon>
        <taxon>Tylenchina</taxon>
        <taxon>Tylenchomorpha</taxon>
        <taxon>Tylenchoidea</taxon>
        <taxon>Meloidogynidae</taxon>
        <taxon>Meloidogyninae</taxon>
        <taxon>Meloidogyne</taxon>
        <taxon>Meloidogyne incognita group</taxon>
    </lineage>
</organism>
<dbReference type="PANTHER" id="PTHR10656">
    <property type="entry name" value="CELL FATE DETERMINING PROTEIN MAB21-RELATED"/>
    <property type="match status" value="1"/>
</dbReference>
<dbReference type="InterPro" id="IPR046906">
    <property type="entry name" value="Mab-21_HhH/H2TH-like"/>
</dbReference>
<evidence type="ECO:0000256" key="1">
    <source>
        <dbReference type="ARBA" id="ARBA00008307"/>
    </source>
</evidence>
<dbReference type="Proteomes" id="UP000887563">
    <property type="component" value="Unplaced"/>
</dbReference>
<dbReference type="Gene3D" id="3.30.460.90">
    <property type="match status" value="1"/>
</dbReference>
<sequence length="440" mass="50482">MLCQNAACYQQINLFINDKVQARKMEIQKAIILVSEVIQDVLKNVEHLEPRFISTFIQKNDGLFEGLEVHSSNEFEVILYLNQLWIYLRSEPPTTINLTSKFNGEVVPQKQCLSNIKKSLNIFKMGVFNFVDDGSIPGCAVLKLSDGRKRSMSLWVEFITASGYLSARKIRSRFQTLVTQTIEKPPFNEKCKFLQEGNDVKLLVYGKYIVQLTCAFRCNGIWPRSANHWPSPQIQWPSAEVAKEVRIEGFNLLSKDIWPISSSSTTSTTITNKQQHNQILLQQPQSQQQLNNTTTITTNSNSSSMMEGDAWMISMTQAEQILLEHINRGRVFSILKTLRDRHLNFAGSSVTNYLIKNLVLYECEKHYSDNEWHDFCIGDRLIGILLQLVSCLQCRRCPHFFLPHLDLLRGKSTKSLDESAKAVWALVRQLMLDVKSLERL</sequence>
<keyword evidence="4" id="KW-1185">Reference proteome</keyword>